<proteinExistence type="predicted"/>
<dbReference type="SMART" id="SM00220">
    <property type="entry name" value="S_TKc"/>
    <property type="match status" value="1"/>
</dbReference>
<dbReference type="GO" id="GO:0004674">
    <property type="term" value="F:protein serine/threonine kinase activity"/>
    <property type="evidence" value="ECO:0007669"/>
    <property type="project" value="UniProtKB-EC"/>
</dbReference>
<sequence>MKQKSTQRIVAVKELSYYSKEEKATFFQEAFVMRDVYRIVQQASSSSLSQSSDSQPPFIHVVEPLGYFINEEGDKAYLVLEFCSNGDMRKYINDMRKMGADIKDERAFELIGQIVSAVNQLHDINIIHGDVKPENILMTEDFRIKLSDFGLARKLQEGREYITHLGGSTLFLSPELLQSQSTQSDGTRYGKKEPQKLVQTRAADIYSIGVMLFELLAQRNPFIDNNEGDISLFEIITRIINEEPAELPSHYSDSLKNLIKRMLAKDPSRRITAEAILEFPEVAASLTKK</sequence>
<dbReference type="Gene3D" id="1.10.510.10">
    <property type="entry name" value="Transferase(Phosphotransferase) domain 1"/>
    <property type="match status" value="1"/>
</dbReference>
<evidence type="ECO:0000313" key="7">
    <source>
        <dbReference type="EMBL" id="KAA6381679.1"/>
    </source>
</evidence>
<name>A0A5J4VH35_9EUKA</name>
<evidence type="ECO:0000256" key="1">
    <source>
        <dbReference type="ARBA" id="ARBA00012513"/>
    </source>
</evidence>
<dbReference type="EC" id="2.7.11.1" evidence="1"/>
<accession>A0A5J4VH35</accession>
<evidence type="ECO:0000256" key="5">
    <source>
        <dbReference type="ARBA" id="ARBA00022840"/>
    </source>
</evidence>
<keyword evidence="3" id="KW-0547">Nucleotide-binding</keyword>
<protein>
    <recommendedName>
        <fullName evidence="1">non-specific serine/threonine protein kinase</fullName>
        <ecNumber evidence="1">2.7.11.1</ecNumber>
    </recommendedName>
</protein>
<feature type="domain" description="Protein kinase" evidence="6">
    <location>
        <begin position="1"/>
        <end position="282"/>
    </location>
</feature>
<evidence type="ECO:0000259" key="6">
    <source>
        <dbReference type="PROSITE" id="PS50011"/>
    </source>
</evidence>
<keyword evidence="4 7" id="KW-0418">Kinase</keyword>
<organism evidence="7 8">
    <name type="scientific">Streblomastix strix</name>
    <dbReference type="NCBI Taxonomy" id="222440"/>
    <lineage>
        <taxon>Eukaryota</taxon>
        <taxon>Metamonada</taxon>
        <taxon>Preaxostyla</taxon>
        <taxon>Oxymonadida</taxon>
        <taxon>Streblomastigidae</taxon>
        <taxon>Streblomastix</taxon>
    </lineage>
</organism>
<dbReference type="EMBL" id="SNRW01007187">
    <property type="protein sequence ID" value="KAA6381679.1"/>
    <property type="molecule type" value="Genomic_DNA"/>
</dbReference>
<dbReference type="GO" id="GO:0005524">
    <property type="term" value="F:ATP binding"/>
    <property type="evidence" value="ECO:0007669"/>
    <property type="project" value="UniProtKB-KW"/>
</dbReference>
<dbReference type="InterPro" id="IPR008271">
    <property type="entry name" value="Ser/Thr_kinase_AS"/>
</dbReference>
<dbReference type="SUPFAM" id="SSF56112">
    <property type="entry name" value="Protein kinase-like (PK-like)"/>
    <property type="match status" value="1"/>
</dbReference>
<reference evidence="7 8" key="1">
    <citation type="submission" date="2019-03" db="EMBL/GenBank/DDBJ databases">
        <title>Single cell metagenomics reveals metabolic interactions within the superorganism composed of flagellate Streblomastix strix and complex community of Bacteroidetes bacteria on its surface.</title>
        <authorList>
            <person name="Treitli S.C."/>
            <person name="Kolisko M."/>
            <person name="Husnik F."/>
            <person name="Keeling P."/>
            <person name="Hampl V."/>
        </authorList>
    </citation>
    <scope>NUCLEOTIDE SEQUENCE [LARGE SCALE GENOMIC DNA]</scope>
    <source>
        <strain evidence="7">ST1C</strain>
    </source>
</reference>
<dbReference type="Proteomes" id="UP000324800">
    <property type="component" value="Unassembled WGS sequence"/>
</dbReference>
<keyword evidence="2" id="KW-0808">Transferase</keyword>
<dbReference type="PROSITE" id="PS50011">
    <property type="entry name" value="PROTEIN_KINASE_DOM"/>
    <property type="match status" value="1"/>
</dbReference>
<evidence type="ECO:0000256" key="3">
    <source>
        <dbReference type="ARBA" id="ARBA00022741"/>
    </source>
</evidence>
<dbReference type="InterPro" id="IPR050660">
    <property type="entry name" value="NEK_Ser/Thr_kinase"/>
</dbReference>
<dbReference type="InterPro" id="IPR000719">
    <property type="entry name" value="Prot_kinase_dom"/>
</dbReference>
<evidence type="ECO:0000256" key="2">
    <source>
        <dbReference type="ARBA" id="ARBA00022679"/>
    </source>
</evidence>
<evidence type="ECO:0000313" key="8">
    <source>
        <dbReference type="Proteomes" id="UP000324800"/>
    </source>
</evidence>
<dbReference type="Pfam" id="PF00069">
    <property type="entry name" value="Pkinase"/>
    <property type="match status" value="1"/>
</dbReference>
<dbReference type="PANTHER" id="PTHR43671:SF13">
    <property type="entry name" value="SERINE_THREONINE-PROTEIN KINASE NEK2"/>
    <property type="match status" value="1"/>
</dbReference>
<dbReference type="PANTHER" id="PTHR43671">
    <property type="entry name" value="SERINE/THREONINE-PROTEIN KINASE NEK"/>
    <property type="match status" value="1"/>
</dbReference>
<dbReference type="OrthoDB" id="541276at2759"/>
<dbReference type="AlphaFoldDB" id="A0A5J4VH35"/>
<dbReference type="PROSITE" id="PS00108">
    <property type="entry name" value="PROTEIN_KINASE_ST"/>
    <property type="match status" value="1"/>
</dbReference>
<comment type="caution">
    <text evidence="7">The sequence shown here is derived from an EMBL/GenBank/DDBJ whole genome shotgun (WGS) entry which is preliminary data.</text>
</comment>
<keyword evidence="5" id="KW-0067">ATP-binding</keyword>
<gene>
    <name evidence="7" type="ORF">EZS28_022795</name>
</gene>
<dbReference type="InterPro" id="IPR011009">
    <property type="entry name" value="Kinase-like_dom_sf"/>
</dbReference>
<evidence type="ECO:0000256" key="4">
    <source>
        <dbReference type="ARBA" id="ARBA00022777"/>
    </source>
</evidence>